<evidence type="ECO:0000256" key="1">
    <source>
        <dbReference type="SAM" id="MobiDB-lite"/>
    </source>
</evidence>
<sequence>MSASFKFNTQDRFSYLPHTAFTPILDALPVNCHAKISELSRACNQQIGSYNRITFDDLQLYGRFFGDVGTVKEFRLVQHECRALVSGSTVTLLLSRSLYSPSDLDVFLRVDTSSTMEAFIESTSYKKICLQSECSTFHPRKLGGDVVQTPIANNHNSVNVEDSSTTDDEEDESHTQGTANAVHDVVTFADDRGYKIQLVRTNTEPVDAVLGFYSTAAMNVATSTKIISLYPYTTFVNKEALYLKDWTASTLAARTKYESKGWKSLSMITGETAVNHNNELSFKTRWFGDRHSWIVDMSPLTGVSSTDTAYASLMVTSWKLHAPEPDSVRVVLNRMSCNFMEVPLTITWEAERALWMHLCFKTTGSQTESELIDCLPVDEDTLALRCKESRVDPNTETVRNTSRLTWINSKDVVRGSRQNHCAGNVQRDSVEYLTHLYRLMDEKEGTDLLIEDMYLDLSMTRCLHDIPGTEIELPSGRVVTLILRCIEDIKDTGFCDSPMIDLQFSVDSEHDRIMTTCYILVPESEVTRIVKEVAYWSDEEFKLAHLDVIVKSWGWITAQSKLTL</sequence>
<feature type="region of interest" description="Disordered" evidence="1">
    <location>
        <begin position="153"/>
        <end position="178"/>
    </location>
</feature>
<gene>
    <name evidence="2" type="ORF">VNI00_016216</name>
</gene>
<dbReference type="Proteomes" id="UP001383192">
    <property type="component" value="Unassembled WGS sequence"/>
</dbReference>
<protein>
    <submittedName>
        <fullName evidence="2">Uncharacterized protein</fullName>
    </submittedName>
</protein>
<dbReference type="AlphaFoldDB" id="A0AAW0BGX4"/>
<evidence type="ECO:0000313" key="3">
    <source>
        <dbReference type="Proteomes" id="UP001383192"/>
    </source>
</evidence>
<organism evidence="2 3">
    <name type="scientific">Paramarasmius palmivorus</name>
    <dbReference type="NCBI Taxonomy" id="297713"/>
    <lineage>
        <taxon>Eukaryota</taxon>
        <taxon>Fungi</taxon>
        <taxon>Dikarya</taxon>
        <taxon>Basidiomycota</taxon>
        <taxon>Agaricomycotina</taxon>
        <taxon>Agaricomycetes</taxon>
        <taxon>Agaricomycetidae</taxon>
        <taxon>Agaricales</taxon>
        <taxon>Marasmiineae</taxon>
        <taxon>Marasmiaceae</taxon>
        <taxon>Paramarasmius</taxon>
    </lineage>
</organism>
<proteinExistence type="predicted"/>
<dbReference type="EMBL" id="JAYKXP010000121">
    <property type="protein sequence ID" value="KAK7024541.1"/>
    <property type="molecule type" value="Genomic_DNA"/>
</dbReference>
<comment type="caution">
    <text evidence="2">The sequence shown here is derived from an EMBL/GenBank/DDBJ whole genome shotgun (WGS) entry which is preliminary data.</text>
</comment>
<reference evidence="2 3" key="1">
    <citation type="submission" date="2024-01" db="EMBL/GenBank/DDBJ databases">
        <title>A draft genome for a cacao thread blight-causing isolate of Paramarasmius palmivorus.</title>
        <authorList>
            <person name="Baruah I.K."/>
            <person name="Bukari Y."/>
            <person name="Amoako-Attah I."/>
            <person name="Meinhardt L.W."/>
            <person name="Bailey B.A."/>
            <person name="Cohen S.P."/>
        </authorList>
    </citation>
    <scope>NUCLEOTIDE SEQUENCE [LARGE SCALE GENOMIC DNA]</scope>
    <source>
        <strain evidence="2 3">GH-12</strain>
    </source>
</reference>
<evidence type="ECO:0000313" key="2">
    <source>
        <dbReference type="EMBL" id="KAK7024541.1"/>
    </source>
</evidence>
<accession>A0AAW0BGX4</accession>
<keyword evidence="3" id="KW-1185">Reference proteome</keyword>
<name>A0AAW0BGX4_9AGAR</name>